<dbReference type="PANTHER" id="PTHR24006">
    <property type="entry name" value="UBIQUITIN CARBOXYL-TERMINAL HYDROLASE"/>
    <property type="match status" value="1"/>
</dbReference>
<dbReference type="EMBL" id="HBNR01040432">
    <property type="protein sequence ID" value="CAE4598869.1"/>
    <property type="molecule type" value="Transcribed_RNA"/>
</dbReference>
<dbReference type="GO" id="GO:0005829">
    <property type="term" value="C:cytosol"/>
    <property type="evidence" value="ECO:0007669"/>
    <property type="project" value="TreeGrafter"/>
</dbReference>
<sequence length="400" mass="43915">MVYVVEMPDMPSCGLPRRDLARPPRSVLQVMESKLPVGQIPGLPNLGNTCFMNAVLQCLLNTPGRLLQLLSAFRSPQGPAARGLVAQRLAELAAAYGGPGGGRHCLEEEGRVLEGLKLALVDREEGYASCQQQDAYEFLGHLLEGLDEELVTLLAHFGHASPGDGIVRKFCGITTRTKRLCHGCRTVFSADRVTDTALRLPLISPAAQMDAGLRSREERELVALEELIEAVQEPEEIRGYDCDTCAAALTAFRHEADAKRVKTVHARSTITQRAGLIAGTSDILIVALYRFLNVLDGDGEFTTVKIRRRVAIPTVMSLETGLYRLYGVVSHMGESLSSGHYVAAVRSLRDHHWYDCDDSQVRPIGDRCLSGVSEITETRPNADPFILFYHRVGGEIEHDD</sequence>
<dbReference type="CDD" id="cd02257">
    <property type="entry name" value="Peptidase_C19"/>
    <property type="match status" value="1"/>
</dbReference>
<dbReference type="GO" id="GO:0004843">
    <property type="term" value="F:cysteine-type deubiquitinase activity"/>
    <property type="evidence" value="ECO:0007669"/>
    <property type="project" value="UniProtKB-UniRule"/>
</dbReference>
<dbReference type="EC" id="3.4.19.12" evidence="1"/>
<dbReference type="PROSITE" id="PS50235">
    <property type="entry name" value="USP_3"/>
    <property type="match status" value="1"/>
</dbReference>
<dbReference type="PROSITE" id="PS00973">
    <property type="entry name" value="USP_2"/>
    <property type="match status" value="1"/>
</dbReference>
<dbReference type="SUPFAM" id="SSF54001">
    <property type="entry name" value="Cysteine proteinases"/>
    <property type="match status" value="1"/>
</dbReference>
<dbReference type="Gene3D" id="3.90.70.10">
    <property type="entry name" value="Cysteine proteinases"/>
    <property type="match status" value="1"/>
</dbReference>
<proteinExistence type="inferred from homology"/>
<dbReference type="InterPro" id="IPR028889">
    <property type="entry name" value="USP"/>
</dbReference>
<dbReference type="AlphaFoldDB" id="A0A7S4VA68"/>
<keyword evidence="1" id="KW-0645">Protease</keyword>
<keyword evidence="1" id="KW-0833">Ubl conjugation pathway</keyword>
<keyword evidence="1" id="KW-0788">Thiol protease</keyword>
<name>A0A7S4VA68_9DINO</name>
<evidence type="ECO:0000256" key="1">
    <source>
        <dbReference type="RuleBase" id="RU366025"/>
    </source>
</evidence>
<feature type="domain" description="USP" evidence="2">
    <location>
        <begin position="41"/>
        <end position="392"/>
    </location>
</feature>
<dbReference type="GO" id="GO:0005634">
    <property type="term" value="C:nucleus"/>
    <property type="evidence" value="ECO:0007669"/>
    <property type="project" value="TreeGrafter"/>
</dbReference>
<comment type="catalytic activity">
    <reaction evidence="1">
        <text>Thiol-dependent hydrolysis of ester, thioester, amide, peptide and isopeptide bonds formed by the C-terminal Gly of ubiquitin (a 76-residue protein attached to proteins as an intracellular targeting signal).</text>
        <dbReference type="EC" id="3.4.19.12"/>
    </reaction>
</comment>
<dbReference type="PANTHER" id="PTHR24006:SF747">
    <property type="entry name" value="UBIQUITIN CARBOXYL-TERMINAL HYDROLASE 20"/>
    <property type="match status" value="1"/>
</dbReference>
<accession>A0A7S4VA68</accession>
<organism evidence="3">
    <name type="scientific">Alexandrium monilatum</name>
    <dbReference type="NCBI Taxonomy" id="311494"/>
    <lineage>
        <taxon>Eukaryota</taxon>
        <taxon>Sar</taxon>
        <taxon>Alveolata</taxon>
        <taxon>Dinophyceae</taxon>
        <taxon>Gonyaulacales</taxon>
        <taxon>Pyrocystaceae</taxon>
        <taxon>Alexandrium</taxon>
    </lineage>
</organism>
<dbReference type="InterPro" id="IPR001394">
    <property type="entry name" value="Peptidase_C19_UCH"/>
</dbReference>
<comment type="similarity">
    <text evidence="1">Belongs to the peptidase C19 family.</text>
</comment>
<gene>
    <name evidence="3" type="ORF">AMON00008_LOCUS28025</name>
</gene>
<evidence type="ECO:0000313" key="3">
    <source>
        <dbReference type="EMBL" id="CAE4598869.1"/>
    </source>
</evidence>
<dbReference type="PROSITE" id="PS00972">
    <property type="entry name" value="USP_1"/>
    <property type="match status" value="1"/>
</dbReference>
<dbReference type="InterPro" id="IPR038765">
    <property type="entry name" value="Papain-like_cys_pep_sf"/>
</dbReference>
<dbReference type="Pfam" id="PF00443">
    <property type="entry name" value="UCH"/>
    <property type="match status" value="1"/>
</dbReference>
<dbReference type="InterPro" id="IPR050164">
    <property type="entry name" value="Peptidase_C19"/>
</dbReference>
<keyword evidence="1" id="KW-0378">Hydrolase</keyword>
<dbReference type="InterPro" id="IPR018200">
    <property type="entry name" value="USP_CS"/>
</dbReference>
<dbReference type="GO" id="GO:0016579">
    <property type="term" value="P:protein deubiquitination"/>
    <property type="evidence" value="ECO:0007669"/>
    <property type="project" value="InterPro"/>
</dbReference>
<protein>
    <recommendedName>
        <fullName evidence="1">Ubiquitin carboxyl-terminal hydrolase</fullName>
        <ecNumber evidence="1">3.4.19.12</ecNumber>
    </recommendedName>
</protein>
<evidence type="ECO:0000259" key="2">
    <source>
        <dbReference type="PROSITE" id="PS50235"/>
    </source>
</evidence>
<dbReference type="GO" id="GO:0006508">
    <property type="term" value="P:proteolysis"/>
    <property type="evidence" value="ECO:0007669"/>
    <property type="project" value="UniProtKB-KW"/>
</dbReference>
<reference evidence="3" key="1">
    <citation type="submission" date="2021-01" db="EMBL/GenBank/DDBJ databases">
        <authorList>
            <person name="Corre E."/>
            <person name="Pelletier E."/>
            <person name="Niang G."/>
            <person name="Scheremetjew M."/>
            <person name="Finn R."/>
            <person name="Kale V."/>
            <person name="Holt S."/>
            <person name="Cochrane G."/>
            <person name="Meng A."/>
            <person name="Brown T."/>
            <person name="Cohen L."/>
        </authorList>
    </citation>
    <scope>NUCLEOTIDE SEQUENCE</scope>
    <source>
        <strain evidence="3">CCMP3105</strain>
    </source>
</reference>